<evidence type="ECO:0000313" key="1">
    <source>
        <dbReference type="EMBL" id="SFV89706.1"/>
    </source>
</evidence>
<sequence length="64" mass="7422">MDTIQIIKASDDNDECWYNECVGQSFKVKEKPNFTGVHKDSVIVITPTKHEGWVWSGDYRFVND</sequence>
<accession>A0A1W1E7H0</accession>
<protein>
    <submittedName>
        <fullName evidence="1">Uncharacterized protein</fullName>
    </submittedName>
</protein>
<dbReference type="EMBL" id="FPHZ01000253">
    <property type="protein sequence ID" value="SFV89706.1"/>
    <property type="molecule type" value="Genomic_DNA"/>
</dbReference>
<reference evidence="1" key="1">
    <citation type="submission" date="2016-10" db="EMBL/GenBank/DDBJ databases">
        <authorList>
            <person name="de Groot N.N."/>
        </authorList>
    </citation>
    <scope>NUCLEOTIDE SEQUENCE</scope>
</reference>
<gene>
    <name evidence="1" type="ORF">MNB_SUP05-SYMBIONT-5-1088</name>
</gene>
<proteinExistence type="predicted"/>
<name>A0A1W1E7H0_9ZZZZ</name>
<dbReference type="AlphaFoldDB" id="A0A1W1E7H0"/>
<organism evidence="1">
    <name type="scientific">hydrothermal vent metagenome</name>
    <dbReference type="NCBI Taxonomy" id="652676"/>
    <lineage>
        <taxon>unclassified sequences</taxon>
        <taxon>metagenomes</taxon>
        <taxon>ecological metagenomes</taxon>
    </lineage>
</organism>